<evidence type="ECO:0000256" key="1">
    <source>
        <dbReference type="SAM" id="MobiDB-lite"/>
    </source>
</evidence>
<dbReference type="PANTHER" id="PTHR33112:SF1">
    <property type="entry name" value="HETEROKARYON INCOMPATIBILITY DOMAIN-CONTAINING PROTEIN"/>
    <property type="match status" value="1"/>
</dbReference>
<protein>
    <submittedName>
        <fullName evidence="3">Heterokaryon incompatibility het domain-containing</fullName>
    </submittedName>
</protein>
<keyword evidence="4" id="KW-1185">Reference proteome</keyword>
<sequence>MSAHINPIEKVAATEFCTNCRTINFTEIFSIDPSSIVSDFNSPGRKVADLVGNLRKVSKSSSSCPLCHLYATVVGGYQSSRSADTGSKADECSYSLIVRSTAKLHKNDNAFTGEKRTADPDTLPRLILQIFREPFEPFMAFVTDMFLFDQNSLLDGHNEAKGGSCGYVNTNVLRSFVDYCCKNHINSPICGDSNQIQGPELPSFKVIDVESLSIVYAGPDPVYTALSYRWGEQAYDPSCQPFDENGNLKDASALPLVISDALKVTRDMGFRYCWVDRYCIPQNDPSAMEIQFGHMDQIYRHATVTIISDSYSPFLPGVTQKLETTALPVRVGECNIAAAALKFDGMQRRIRWSPWAERAWTYQEGLFSCRRLFFTDKGVYYECGRMASGEAGFAAPQPRWNLREEDRAPWLSPATSPKREQALLDCLKTYSKRHLTFAKDKLAAALGIFHAFEAPEQLMRHYLGTPVLRLTSVETGSVDDLVTGFMKGMLFRQGSARYYGLPSWSWVGWTGEISFFTMNLKNLPSTQTSSTQMAPRITSELMDGTLLTWDSLVNIQRLHATPISAISRYIHLDACTIQVHIPWAGFREAHPVNNPVESYIINFASKEMEDAEDNEHPFSELRYNIMDVPGRGQIYVEIDMNRWPSRKLLDSVNGLSTGIVILSSQARDELAVILVEPVGDVNGTMERFGIIKLVPDTVFFRPFTNSQRRWTETEKNEDSINDEDEDEGLDSLSDEKCKELGMPTWEEFMAHFWDSGQAKRQNIRLG</sequence>
<accession>A0A395SF02</accession>
<feature type="region of interest" description="Disordered" evidence="1">
    <location>
        <begin position="710"/>
        <end position="732"/>
    </location>
</feature>
<dbReference type="AlphaFoldDB" id="A0A395SF02"/>
<feature type="domain" description="Heterokaryon incompatibility" evidence="2">
    <location>
        <begin position="223"/>
        <end position="364"/>
    </location>
</feature>
<dbReference type="STRING" id="5514.A0A395SF02"/>
<reference evidence="3 4" key="1">
    <citation type="journal article" date="2018" name="PLoS Pathog.">
        <title>Evolution of structural diversity of trichothecenes, a family of toxins produced by plant pathogenic and entomopathogenic fungi.</title>
        <authorList>
            <person name="Proctor R.H."/>
            <person name="McCormick S.P."/>
            <person name="Kim H.S."/>
            <person name="Cardoza R.E."/>
            <person name="Stanley A.M."/>
            <person name="Lindo L."/>
            <person name="Kelly A."/>
            <person name="Brown D.W."/>
            <person name="Lee T."/>
            <person name="Vaughan M.M."/>
            <person name="Alexander N.J."/>
            <person name="Busman M."/>
            <person name="Gutierrez S."/>
        </authorList>
    </citation>
    <scope>NUCLEOTIDE SEQUENCE [LARGE SCALE GENOMIC DNA]</scope>
    <source>
        <strain evidence="3 4">NRRL 3299</strain>
    </source>
</reference>
<comment type="caution">
    <text evidence="3">The sequence shown here is derived from an EMBL/GenBank/DDBJ whole genome shotgun (WGS) entry which is preliminary data.</text>
</comment>
<name>A0A395SF02_FUSSP</name>
<feature type="compositionally biased region" description="Acidic residues" evidence="1">
    <location>
        <begin position="719"/>
        <end position="729"/>
    </location>
</feature>
<evidence type="ECO:0000313" key="4">
    <source>
        <dbReference type="Proteomes" id="UP000266152"/>
    </source>
</evidence>
<organism evidence="3 4">
    <name type="scientific">Fusarium sporotrichioides</name>
    <dbReference type="NCBI Taxonomy" id="5514"/>
    <lineage>
        <taxon>Eukaryota</taxon>
        <taxon>Fungi</taxon>
        <taxon>Dikarya</taxon>
        <taxon>Ascomycota</taxon>
        <taxon>Pezizomycotina</taxon>
        <taxon>Sordariomycetes</taxon>
        <taxon>Hypocreomycetidae</taxon>
        <taxon>Hypocreales</taxon>
        <taxon>Nectriaceae</taxon>
        <taxon>Fusarium</taxon>
    </lineage>
</organism>
<gene>
    <name evidence="3" type="ORF">FSPOR_3675</name>
</gene>
<dbReference type="EMBL" id="PXOF01000048">
    <property type="protein sequence ID" value="RGP70988.1"/>
    <property type="molecule type" value="Genomic_DNA"/>
</dbReference>
<dbReference type="InterPro" id="IPR010730">
    <property type="entry name" value="HET"/>
</dbReference>
<evidence type="ECO:0000313" key="3">
    <source>
        <dbReference type="EMBL" id="RGP70988.1"/>
    </source>
</evidence>
<evidence type="ECO:0000259" key="2">
    <source>
        <dbReference type="Pfam" id="PF06985"/>
    </source>
</evidence>
<dbReference type="PANTHER" id="PTHR33112">
    <property type="entry name" value="DOMAIN PROTEIN, PUTATIVE-RELATED"/>
    <property type="match status" value="1"/>
</dbReference>
<dbReference type="Proteomes" id="UP000266152">
    <property type="component" value="Unassembled WGS sequence"/>
</dbReference>
<proteinExistence type="predicted"/>
<dbReference type="Pfam" id="PF06985">
    <property type="entry name" value="HET"/>
    <property type="match status" value="1"/>
</dbReference>